<accession>A0A1J7IKH9</accession>
<dbReference type="Gramene" id="OIW19319">
    <property type="protein sequence ID" value="OIW19319"/>
    <property type="gene ID" value="TanjilG_07287"/>
</dbReference>
<evidence type="ECO:0000313" key="2">
    <source>
        <dbReference type="Proteomes" id="UP000188354"/>
    </source>
</evidence>
<dbReference type="Proteomes" id="UP000188354">
    <property type="component" value="Chromosome LG01"/>
</dbReference>
<keyword evidence="2" id="KW-1185">Reference proteome</keyword>
<evidence type="ECO:0008006" key="3">
    <source>
        <dbReference type="Google" id="ProtNLM"/>
    </source>
</evidence>
<dbReference type="EMBL" id="CM007361">
    <property type="protein sequence ID" value="OIW19319.1"/>
    <property type="molecule type" value="Genomic_DNA"/>
</dbReference>
<gene>
    <name evidence="1" type="ORF">TanjilG_07287</name>
</gene>
<evidence type="ECO:0000313" key="1">
    <source>
        <dbReference type="EMBL" id="OIW19319.1"/>
    </source>
</evidence>
<protein>
    <recommendedName>
        <fullName evidence="3">LOB domain-containing protein</fullName>
    </recommendedName>
</protein>
<proteinExistence type="predicted"/>
<organism evidence="1 2">
    <name type="scientific">Lupinus angustifolius</name>
    <name type="common">Narrow-leaved blue lupine</name>
    <dbReference type="NCBI Taxonomy" id="3871"/>
    <lineage>
        <taxon>Eukaryota</taxon>
        <taxon>Viridiplantae</taxon>
        <taxon>Streptophyta</taxon>
        <taxon>Embryophyta</taxon>
        <taxon>Tracheophyta</taxon>
        <taxon>Spermatophyta</taxon>
        <taxon>Magnoliopsida</taxon>
        <taxon>eudicotyledons</taxon>
        <taxon>Gunneridae</taxon>
        <taxon>Pentapetalae</taxon>
        <taxon>rosids</taxon>
        <taxon>fabids</taxon>
        <taxon>Fabales</taxon>
        <taxon>Fabaceae</taxon>
        <taxon>Papilionoideae</taxon>
        <taxon>50 kb inversion clade</taxon>
        <taxon>genistoids sensu lato</taxon>
        <taxon>core genistoids</taxon>
        <taxon>Genisteae</taxon>
        <taxon>Lupinus</taxon>
    </lineage>
</organism>
<name>A0A1J7IKH9_LUPAN</name>
<sequence>MTRIAVFNNKVVNLQAELNYVHAHLATMHSLQIAHLSHPQISSSPTSFPSSSNAHDNISMHFDPHQQLQSTSLELCNILNPSHQQHKDGELEAMALEFVSRYLPGVRFKPPHSH</sequence>
<dbReference type="AlphaFoldDB" id="A0A1J7IKH9"/>
<reference evidence="1 2" key="1">
    <citation type="journal article" date="2017" name="Plant Biotechnol. J.">
        <title>A comprehensive draft genome sequence for lupin (Lupinus angustifolius), an emerging health food: insights into plant-microbe interactions and legume evolution.</title>
        <authorList>
            <person name="Hane J.K."/>
            <person name="Ming Y."/>
            <person name="Kamphuis L.G."/>
            <person name="Nelson M.N."/>
            <person name="Garg G."/>
            <person name="Atkins C.A."/>
            <person name="Bayer P.E."/>
            <person name="Bravo A."/>
            <person name="Bringans S."/>
            <person name="Cannon S."/>
            <person name="Edwards D."/>
            <person name="Foley R."/>
            <person name="Gao L.L."/>
            <person name="Harrison M.J."/>
            <person name="Huang W."/>
            <person name="Hurgobin B."/>
            <person name="Li S."/>
            <person name="Liu C.W."/>
            <person name="McGrath A."/>
            <person name="Morahan G."/>
            <person name="Murray J."/>
            <person name="Weller J."/>
            <person name="Jian J."/>
            <person name="Singh K.B."/>
        </authorList>
    </citation>
    <scope>NUCLEOTIDE SEQUENCE [LARGE SCALE GENOMIC DNA]</scope>
    <source>
        <strain evidence="2">cv. Tanjil</strain>
        <tissue evidence="1">Whole plant</tissue>
    </source>
</reference>